<evidence type="ECO:0000313" key="4">
    <source>
        <dbReference type="Proteomes" id="UP000217785"/>
    </source>
</evidence>
<keyword evidence="2" id="KW-0472">Membrane</keyword>
<dbReference type="EMBL" id="BDUF01000068">
    <property type="protein sequence ID" value="GAX90906.1"/>
    <property type="molecule type" value="Genomic_DNA"/>
</dbReference>
<sequence>MDLVVPSSSMRNYVKLVMGLVIMVTMLKPISALYDNKFDISKIQWPGGSVPAASFESIREKAADLERQQTELAEQQVNGVLEKALKQHVEAAYPFEVARVSVRFAKSEQSVSHSAEIEELVLQVRPKSNESRTIQPVDPVSVRMGESGESARRGHTEESDKRIKQLKEELATLYRIPGSVISVQLLTD</sequence>
<accession>A0A292YNZ4</accession>
<feature type="compositionally biased region" description="Basic and acidic residues" evidence="1">
    <location>
        <begin position="149"/>
        <end position="162"/>
    </location>
</feature>
<organism evidence="3 4">
    <name type="scientific">Effusibacillus lacus</name>
    <dbReference type="NCBI Taxonomy" id="1348429"/>
    <lineage>
        <taxon>Bacteria</taxon>
        <taxon>Bacillati</taxon>
        <taxon>Bacillota</taxon>
        <taxon>Bacilli</taxon>
        <taxon>Bacillales</taxon>
        <taxon>Alicyclobacillaceae</taxon>
        <taxon>Effusibacillus</taxon>
    </lineage>
</organism>
<dbReference type="Proteomes" id="UP000217785">
    <property type="component" value="Unassembled WGS sequence"/>
</dbReference>
<proteinExistence type="predicted"/>
<evidence type="ECO:0000256" key="2">
    <source>
        <dbReference type="SAM" id="Phobius"/>
    </source>
</evidence>
<dbReference type="Pfam" id="PF09581">
    <property type="entry name" value="Spore_III_AF"/>
    <property type="match status" value="1"/>
</dbReference>
<feature type="region of interest" description="Disordered" evidence="1">
    <location>
        <begin position="128"/>
        <end position="162"/>
    </location>
</feature>
<feature type="transmembrane region" description="Helical" evidence="2">
    <location>
        <begin position="12"/>
        <end position="34"/>
    </location>
</feature>
<keyword evidence="2" id="KW-1133">Transmembrane helix</keyword>
<keyword evidence="2" id="KW-0812">Transmembrane</keyword>
<evidence type="ECO:0000313" key="3">
    <source>
        <dbReference type="EMBL" id="GAX90906.1"/>
    </source>
</evidence>
<reference evidence="4" key="1">
    <citation type="submission" date="2017-07" db="EMBL/GenBank/DDBJ databases">
        <title>Draft genome sequence of Effusibacillus lacus strain skLN1.</title>
        <authorList>
            <person name="Watanabe M."/>
            <person name="Kojima H."/>
            <person name="Fukui M."/>
        </authorList>
    </citation>
    <scope>NUCLEOTIDE SEQUENCE [LARGE SCALE GENOMIC DNA]</scope>
    <source>
        <strain evidence="4">skLN1</strain>
    </source>
</reference>
<gene>
    <name evidence="3" type="ORF">EFBL_2548</name>
</gene>
<dbReference type="InterPro" id="IPR014245">
    <property type="entry name" value="Spore_III_AF"/>
</dbReference>
<dbReference type="AlphaFoldDB" id="A0A292YNZ4"/>
<keyword evidence="4" id="KW-1185">Reference proteome</keyword>
<evidence type="ECO:0000256" key="1">
    <source>
        <dbReference type="SAM" id="MobiDB-lite"/>
    </source>
</evidence>
<protein>
    <submittedName>
        <fullName evidence="3">Stage III sporulation protein AF</fullName>
    </submittedName>
</protein>
<comment type="caution">
    <text evidence="3">The sequence shown here is derived from an EMBL/GenBank/DDBJ whole genome shotgun (WGS) entry which is preliminary data.</text>
</comment>
<name>A0A292YNZ4_9BACL</name>